<name>A0A1R3KW53_9ROSI</name>
<proteinExistence type="predicted"/>
<organism evidence="2 3">
    <name type="scientific">Corchorus olitorius</name>
    <dbReference type="NCBI Taxonomy" id="93759"/>
    <lineage>
        <taxon>Eukaryota</taxon>
        <taxon>Viridiplantae</taxon>
        <taxon>Streptophyta</taxon>
        <taxon>Embryophyta</taxon>
        <taxon>Tracheophyta</taxon>
        <taxon>Spermatophyta</taxon>
        <taxon>Magnoliopsida</taxon>
        <taxon>eudicotyledons</taxon>
        <taxon>Gunneridae</taxon>
        <taxon>Pentapetalae</taxon>
        <taxon>rosids</taxon>
        <taxon>malvids</taxon>
        <taxon>Malvales</taxon>
        <taxon>Malvaceae</taxon>
        <taxon>Grewioideae</taxon>
        <taxon>Apeibeae</taxon>
        <taxon>Corchorus</taxon>
    </lineage>
</organism>
<dbReference type="Proteomes" id="UP000187203">
    <property type="component" value="Unassembled WGS sequence"/>
</dbReference>
<comment type="caution">
    <text evidence="2">The sequence shown here is derived from an EMBL/GenBank/DDBJ whole genome shotgun (WGS) entry which is preliminary data.</text>
</comment>
<dbReference type="InterPro" id="IPR045272">
    <property type="entry name" value="ANXUR1/2-like"/>
</dbReference>
<dbReference type="PANTHER" id="PTHR27003">
    <property type="entry name" value="OS07G0166700 PROTEIN"/>
    <property type="match status" value="1"/>
</dbReference>
<dbReference type="STRING" id="93759.A0A1R3KW53"/>
<dbReference type="OrthoDB" id="1707419at2759"/>
<dbReference type="SUPFAM" id="SSF56112">
    <property type="entry name" value="Protein kinase-like (PK-like)"/>
    <property type="match status" value="1"/>
</dbReference>
<feature type="domain" description="Protein kinase" evidence="1">
    <location>
        <begin position="1"/>
        <end position="140"/>
    </location>
</feature>
<accession>A0A1R3KW53</accession>
<dbReference type="PANTHER" id="PTHR27003:SF451">
    <property type="entry name" value="PROTEIN KINASE DOMAIN-CONTAINING PROTEIN"/>
    <property type="match status" value="1"/>
</dbReference>
<protein>
    <recommendedName>
        <fullName evidence="1">Protein kinase domain-containing protein</fullName>
    </recommendedName>
</protein>
<dbReference type="GO" id="GO:0005524">
    <property type="term" value="F:ATP binding"/>
    <property type="evidence" value="ECO:0007669"/>
    <property type="project" value="InterPro"/>
</dbReference>
<dbReference type="Gene3D" id="1.10.510.10">
    <property type="entry name" value="Transferase(Phosphotransferase) domain 1"/>
    <property type="match status" value="1"/>
</dbReference>
<dbReference type="InterPro" id="IPR000719">
    <property type="entry name" value="Prot_kinase_dom"/>
</dbReference>
<dbReference type="GO" id="GO:0004714">
    <property type="term" value="F:transmembrane receptor protein tyrosine kinase activity"/>
    <property type="evidence" value="ECO:0007669"/>
    <property type="project" value="InterPro"/>
</dbReference>
<evidence type="ECO:0000313" key="3">
    <source>
        <dbReference type="Proteomes" id="UP000187203"/>
    </source>
</evidence>
<dbReference type="Pfam" id="PF07714">
    <property type="entry name" value="PK_Tyr_Ser-Thr"/>
    <property type="match status" value="1"/>
</dbReference>
<dbReference type="AlphaFoldDB" id="A0A1R3KW53"/>
<evidence type="ECO:0000259" key="1">
    <source>
        <dbReference type="PROSITE" id="PS50011"/>
    </source>
</evidence>
<sequence>MSTAPIKIELPPPLLYDSISTTIFGFGGTMGYLDPGFFRNVTLVTEKSDVYSFGVVLFEVLSGRKVFNHDEWFYQKFLIPWILECIKDGTIDHTIDPYLRGKISPRCLDKFMEIAFRCIHNEGNKRPSMGEVEATLELALELQIQADSEIKCIDPNGEYMYEQVLFSSSAFDISDSFAQIHSWKNLYGPHEIYNVESFKSEHSFETDEVISSDIEDLQHGR</sequence>
<dbReference type="InterPro" id="IPR011009">
    <property type="entry name" value="Kinase-like_dom_sf"/>
</dbReference>
<dbReference type="EMBL" id="AWUE01010785">
    <property type="protein sequence ID" value="OMP11305.1"/>
    <property type="molecule type" value="Genomic_DNA"/>
</dbReference>
<keyword evidence="3" id="KW-1185">Reference proteome</keyword>
<dbReference type="GO" id="GO:0005886">
    <property type="term" value="C:plasma membrane"/>
    <property type="evidence" value="ECO:0007669"/>
    <property type="project" value="TreeGrafter"/>
</dbReference>
<dbReference type="InterPro" id="IPR001245">
    <property type="entry name" value="Ser-Thr/Tyr_kinase_cat_dom"/>
</dbReference>
<reference evidence="3" key="1">
    <citation type="submission" date="2013-09" db="EMBL/GenBank/DDBJ databases">
        <title>Corchorus olitorius genome sequencing.</title>
        <authorList>
            <person name="Alam M."/>
            <person name="Haque M.S."/>
            <person name="Islam M.S."/>
            <person name="Emdad E.M."/>
            <person name="Islam M.M."/>
            <person name="Ahmed B."/>
            <person name="Halim A."/>
            <person name="Hossen Q.M.M."/>
            <person name="Hossain M.Z."/>
            <person name="Ahmed R."/>
            <person name="Khan M.M."/>
            <person name="Islam R."/>
            <person name="Rashid M.M."/>
            <person name="Khan S.A."/>
            <person name="Rahman M.S."/>
            <person name="Alam M."/>
            <person name="Yahiya A.S."/>
            <person name="Khan M.S."/>
            <person name="Azam M.S."/>
            <person name="Haque T."/>
            <person name="Lashkar M.Z.H."/>
            <person name="Akhand A.I."/>
            <person name="Morshed G."/>
            <person name="Roy S."/>
            <person name="Uddin K.S."/>
            <person name="Rabeya T."/>
            <person name="Hossain A.S."/>
            <person name="Chowdhury A."/>
            <person name="Snigdha A.R."/>
            <person name="Mortoza M.S."/>
            <person name="Matin S.A."/>
            <person name="Hoque S.M.E."/>
            <person name="Islam M.K."/>
            <person name="Roy D.K."/>
            <person name="Haider R."/>
            <person name="Moosa M.M."/>
            <person name="Elias S.M."/>
            <person name="Hasan A.M."/>
            <person name="Jahan S."/>
            <person name="Shafiuddin M."/>
            <person name="Mahmood N."/>
            <person name="Shommy N.S."/>
        </authorList>
    </citation>
    <scope>NUCLEOTIDE SEQUENCE [LARGE SCALE GENOMIC DNA]</scope>
    <source>
        <strain evidence="3">cv. O-4</strain>
    </source>
</reference>
<dbReference type="GO" id="GO:0009506">
    <property type="term" value="C:plasmodesma"/>
    <property type="evidence" value="ECO:0007669"/>
    <property type="project" value="TreeGrafter"/>
</dbReference>
<dbReference type="PROSITE" id="PS50011">
    <property type="entry name" value="PROTEIN_KINASE_DOM"/>
    <property type="match status" value="1"/>
</dbReference>
<evidence type="ECO:0000313" key="2">
    <source>
        <dbReference type="EMBL" id="OMP11305.1"/>
    </source>
</evidence>
<gene>
    <name evidence="2" type="ORF">COLO4_03896</name>
</gene>